<dbReference type="EMBL" id="JADBEB010000001">
    <property type="protein sequence ID" value="MBE1489714.1"/>
    <property type="molecule type" value="Genomic_DNA"/>
</dbReference>
<evidence type="ECO:0000256" key="1">
    <source>
        <dbReference type="SAM" id="MobiDB-lite"/>
    </source>
</evidence>
<gene>
    <name evidence="2" type="ORF">H4W31_005352</name>
</gene>
<organism evidence="2 3">
    <name type="scientific">Plantactinospora soyae</name>
    <dbReference type="NCBI Taxonomy" id="1544732"/>
    <lineage>
        <taxon>Bacteria</taxon>
        <taxon>Bacillati</taxon>
        <taxon>Actinomycetota</taxon>
        <taxon>Actinomycetes</taxon>
        <taxon>Micromonosporales</taxon>
        <taxon>Micromonosporaceae</taxon>
        <taxon>Plantactinospora</taxon>
    </lineage>
</organism>
<feature type="compositionally biased region" description="Basic and acidic residues" evidence="1">
    <location>
        <begin position="143"/>
        <end position="152"/>
    </location>
</feature>
<dbReference type="Proteomes" id="UP000649753">
    <property type="component" value="Unassembled WGS sequence"/>
</dbReference>
<proteinExistence type="predicted"/>
<dbReference type="AlphaFoldDB" id="A0A927M845"/>
<feature type="region of interest" description="Disordered" evidence="1">
    <location>
        <begin position="131"/>
        <end position="152"/>
    </location>
</feature>
<keyword evidence="3" id="KW-1185">Reference proteome</keyword>
<accession>A0A927M845</accession>
<dbReference type="RefSeq" id="WP_192769136.1">
    <property type="nucleotide sequence ID" value="NZ_JADBEB010000001.1"/>
</dbReference>
<evidence type="ECO:0000313" key="3">
    <source>
        <dbReference type="Proteomes" id="UP000649753"/>
    </source>
</evidence>
<sequence>MTERYCWEGSILDCSLSATLNVHILTSAPAGLFSGLHHDDGAGITGDNQLLHLDPEPWPGTDGGLLIDEAFLANVLDREGLVLLQIIQQSKHVNPPDHDYRFAGLVTQTRLIASVGTEQLCDVTRTHLHPARLDDGPLADQAVPDRRGGRVS</sequence>
<protein>
    <submittedName>
        <fullName evidence="2">Uncharacterized protein</fullName>
    </submittedName>
</protein>
<name>A0A927M845_9ACTN</name>
<evidence type="ECO:0000313" key="2">
    <source>
        <dbReference type="EMBL" id="MBE1489714.1"/>
    </source>
</evidence>
<reference evidence="2" key="1">
    <citation type="submission" date="2020-10" db="EMBL/GenBank/DDBJ databases">
        <title>Sequencing the genomes of 1000 actinobacteria strains.</title>
        <authorList>
            <person name="Klenk H.-P."/>
        </authorList>
    </citation>
    <scope>NUCLEOTIDE SEQUENCE</scope>
    <source>
        <strain evidence="2">DSM 46832</strain>
    </source>
</reference>
<comment type="caution">
    <text evidence="2">The sequence shown here is derived from an EMBL/GenBank/DDBJ whole genome shotgun (WGS) entry which is preliminary data.</text>
</comment>